<comment type="caution">
    <text evidence="2">The sequence shown here is derived from an EMBL/GenBank/DDBJ whole genome shotgun (WGS) entry which is preliminary data.</text>
</comment>
<evidence type="ECO:0000256" key="1">
    <source>
        <dbReference type="SAM" id="Phobius"/>
    </source>
</evidence>
<keyword evidence="1" id="KW-1133">Transmembrane helix</keyword>
<evidence type="ECO:0000313" key="2">
    <source>
        <dbReference type="EMBL" id="GLH95538.1"/>
    </source>
</evidence>
<feature type="transmembrane region" description="Helical" evidence="1">
    <location>
        <begin position="98"/>
        <end position="117"/>
    </location>
</feature>
<dbReference type="RefSeq" id="WP_281892557.1">
    <property type="nucleotide sequence ID" value="NZ_BSDI01000003.1"/>
</dbReference>
<sequence length="236" mass="25087">MVISEASSERLRLRRLALAVGAGAGVLCAAGAAWWLGWWHGEYEDLNGLVPVAGFTIAVKDWVQRNRARRGDLVWRPAIVLPGGVGPGYVARWSWQALAMECAASGALIAFLAPSGAWLASDGLRMTIGGIMTALGAYGAVDRARALFRRVRHPVHTAITAAGVTVKDTTVPWDGIKYGKPGKDGVSLYRPGAGKVLAGGPQCEVPDERLNQVIEHFRTSPHRRSALDGPAALSGF</sequence>
<proteinExistence type="predicted"/>
<keyword evidence="1" id="KW-0812">Transmembrane</keyword>
<organism evidence="2 3">
    <name type="scientific">Phytohabitans aurantiacus</name>
    <dbReference type="NCBI Taxonomy" id="3016789"/>
    <lineage>
        <taxon>Bacteria</taxon>
        <taxon>Bacillati</taxon>
        <taxon>Actinomycetota</taxon>
        <taxon>Actinomycetes</taxon>
        <taxon>Micromonosporales</taxon>
        <taxon>Micromonosporaceae</taxon>
    </lineage>
</organism>
<keyword evidence="3" id="KW-1185">Reference proteome</keyword>
<dbReference type="Proteomes" id="UP001144280">
    <property type="component" value="Unassembled WGS sequence"/>
</dbReference>
<accession>A0ABQ5QMB9</accession>
<protein>
    <submittedName>
        <fullName evidence="2">Uncharacterized protein</fullName>
    </submittedName>
</protein>
<gene>
    <name evidence="2" type="ORF">Pa4123_08100</name>
</gene>
<reference evidence="2" key="1">
    <citation type="submission" date="2022-12" db="EMBL/GenBank/DDBJ databases">
        <title>New Phytohabitans aurantiacus sp. RD004123 nov., an actinomycete isolated from soil.</title>
        <authorList>
            <person name="Triningsih D.W."/>
            <person name="Harunari E."/>
            <person name="Igarashi Y."/>
        </authorList>
    </citation>
    <scope>NUCLEOTIDE SEQUENCE</scope>
    <source>
        <strain evidence="2">RD004123</strain>
    </source>
</reference>
<name>A0ABQ5QMB9_9ACTN</name>
<dbReference type="EMBL" id="BSDI01000003">
    <property type="protein sequence ID" value="GLH95538.1"/>
    <property type="molecule type" value="Genomic_DNA"/>
</dbReference>
<keyword evidence="1" id="KW-0472">Membrane</keyword>
<evidence type="ECO:0000313" key="3">
    <source>
        <dbReference type="Proteomes" id="UP001144280"/>
    </source>
</evidence>
<feature type="transmembrane region" description="Helical" evidence="1">
    <location>
        <begin position="16"/>
        <end position="36"/>
    </location>
</feature>